<reference evidence="8 9" key="1">
    <citation type="submission" date="2022-03" db="EMBL/GenBank/DDBJ databases">
        <authorList>
            <person name="Macdonald S."/>
            <person name="Ahmed S."/>
            <person name="Newling K."/>
        </authorList>
    </citation>
    <scope>NUCLEOTIDE SEQUENCE [LARGE SCALE GENOMIC DNA]</scope>
</reference>
<keyword evidence="3" id="KW-0732">Signal</keyword>
<dbReference type="InterPro" id="IPR024788">
    <property type="entry name" value="Malectin-like_Carb-bd_dom"/>
</dbReference>
<evidence type="ECO:0000313" key="8">
    <source>
        <dbReference type="EMBL" id="CAH8381710.1"/>
    </source>
</evidence>
<organism evidence="8 9">
    <name type="scientific">Eruca vesicaria subsp. sativa</name>
    <name type="common">Garden rocket</name>
    <name type="synonym">Eruca sativa</name>
    <dbReference type="NCBI Taxonomy" id="29727"/>
    <lineage>
        <taxon>Eukaryota</taxon>
        <taxon>Viridiplantae</taxon>
        <taxon>Streptophyta</taxon>
        <taxon>Embryophyta</taxon>
        <taxon>Tracheophyta</taxon>
        <taxon>Spermatophyta</taxon>
        <taxon>Magnoliopsida</taxon>
        <taxon>eudicotyledons</taxon>
        <taxon>Gunneridae</taxon>
        <taxon>Pentapetalae</taxon>
        <taxon>rosids</taxon>
        <taxon>malvids</taxon>
        <taxon>Brassicales</taxon>
        <taxon>Brassicaceae</taxon>
        <taxon>Brassiceae</taxon>
        <taxon>Eruca</taxon>
    </lineage>
</organism>
<keyword evidence="2" id="KW-0812">Transmembrane</keyword>
<feature type="domain" description="Malectin-like" evidence="7">
    <location>
        <begin position="11"/>
        <end position="144"/>
    </location>
</feature>
<dbReference type="InterPro" id="IPR033379">
    <property type="entry name" value="Acid_Pase_AS"/>
</dbReference>
<dbReference type="Proteomes" id="UP001642260">
    <property type="component" value="Unassembled WGS sequence"/>
</dbReference>
<comment type="subcellular location">
    <subcellularLocation>
        <location evidence="1">Membrane</location>
        <topology evidence="1">Single-pass membrane protein</topology>
    </subcellularLocation>
</comment>
<feature type="domain" description="Malectin-like" evidence="7">
    <location>
        <begin position="149"/>
        <end position="276"/>
    </location>
</feature>
<dbReference type="PROSITE" id="PS00778">
    <property type="entry name" value="HIS_ACID_PHOSPHAT_2"/>
    <property type="match status" value="1"/>
</dbReference>
<dbReference type="Gene3D" id="2.60.120.430">
    <property type="entry name" value="Galactose-binding lectin"/>
    <property type="match status" value="1"/>
</dbReference>
<dbReference type="GO" id="GO:0016020">
    <property type="term" value="C:membrane"/>
    <property type="evidence" value="ECO:0007669"/>
    <property type="project" value="UniProtKB-SubCell"/>
</dbReference>
<evidence type="ECO:0000256" key="4">
    <source>
        <dbReference type="ARBA" id="ARBA00022989"/>
    </source>
</evidence>
<protein>
    <recommendedName>
        <fullName evidence="7">Malectin-like domain-containing protein</fullName>
    </recommendedName>
</protein>
<comment type="caution">
    <text evidence="8">The sequence shown here is derived from an EMBL/GenBank/DDBJ whole genome shotgun (WGS) entry which is preliminary data.</text>
</comment>
<feature type="compositionally biased region" description="Gly residues" evidence="6">
    <location>
        <begin position="298"/>
        <end position="331"/>
    </location>
</feature>
<dbReference type="PANTHER" id="PTHR45631:SF44">
    <property type="entry name" value="CARBOHYDRATE-BINDING PROTEIN OF THE ER PROTEIN"/>
    <property type="match status" value="1"/>
</dbReference>
<accession>A0ABC8LDM4</accession>
<keyword evidence="5" id="KW-0472">Membrane</keyword>
<keyword evidence="9" id="KW-1185">Reference proteome</keyword>
<evidence type="ECO:0000256" key="2">
    <source>
        <dbReference type="ARBA" id="ARBA00022692"/>
    </source>
</evidence>
<evidence type="ECO:0000313" key="9">
    <source>
        <dbReference type="Proteomes" id="UP001642260"/>
    </source>
</evidence>
<keyword evidence="4" id="KW-1133">Transmembrane helix</keyword>
<name>A0ABC8LDM4_ERUVS</name>
<dbReference type="Pfam" id="PF12819">
    <property type="entry name" value="Malectin_like"/>
    <property type="match status" value="2"/>
</dbReference>
<feature type="region of interest" description="Disordered" evidence="6">
    <location>
        <begin position="282"/>
        <end position="332"/>
    </location>
</feature>
<evidence type="ECO:0000256" key="1">
    <source>
        <dbReference type="ARBA" id="ARBA00004167"/>
    </source>
</evidence>
<evidence type="ECO:0000259" key="7">
    <source>
        <dbReference type="Pfam" id="PF12819"/>
    </source>
</evidence>
<dbReference type="PANTHER" id="PTHR45631">
    <property type="entry name" value="OS07G0107800 PROTEIN-RELATED"/>
    <property type="match status" value="1"/>
</dbReference>
<evidence type="ECO:0000256" key="6">
    <source>
        <dbReference type="SAM" id="MobiDB-lite"/>
    </source>
</evidence>
<evidence type="ECO:0000256" key="5">
    <source>
        <dbReference type="ARBA" id="ARBA00023136"/>
    </source>
</evidence>
<proteinExistence type="predicted"/>
<dbReference type="AlphaFoldDB" id="A0ABC8LDM4"/>
<gene>
    <name evidence="8" type="ORF">ERUC_LOCUS34193</name>
</gene>
<evidence type="ECO:0000256" key="3">
    <source>
        <dbReference type="ARBA" id="ARBA00022729"/>
    </source>
</evidence>
<dbReference type="EMBL" id="CAKOAT010519598">
    <property type="protein sequence ID" value="CAH8381710.1"/>
    <property type="molecule type" value="Genomic_DNA"/>
</dbReference>
<sequence>MYDGLVSDINIDCGLSSSHTDLRNRTWVGDTDFVSTGLSYKIDTTVAADYLSTLRYFPTGETNCYANIPVDKSGKVLVRTMFYYGYYDGKYDPPRFDVVYDGKHRDTVHTASSDAVFSEAIFVSESGNTSVCFVRTFLNEHPFVLPLKSPFDPYDRFWVEPSPDYSVTVLTSAAASINTTKSENRPPEIVLRTSWSEKDMSFSNLKLPFNGVMFYLVMYFSEPISLMGSSLVVPPFGAVTQTSLRGVVMSSNPSLVFKATHDSNLPPLINALELYVVSNSDGRGGGGNGTKPTNTTGEDGGGSSGSGGGGSGKGTNTSGGSGGSSGSGVGNSGMYLIFI</sequence>